<accession>A0A484IG11</accession>
<organism evidence="1 2">
    <name type="scientific">Candidatus Nitrosocosmicus franklandianus</name>
    <dbReference type="NCBI Taxonomy" id="1798806"/>
    <lineage>
        <taxon>Archaea</taxon>
        <taxon>Nitrososphaerota</taxon>
        <taxon>Nitrososphaeria</taxon>
        <taxon>Nitrososphaerales</taxon>
        <taxon>Nitrososphaeraceae</taxon>
        <taxon>Candidatus Nitrosocosmicus</taxon>
    </lineage>
</organism>
<proteinExistence type="predicted"/>
<name>A0A484IG11_9ARCH</name>
<gene>
    <name evidence="1" type="ORF">NFRAN_2777</name>
</gene>
<protein>
    <submittedName>
        <fullName evidence="1">Uncharacterized protein</fullName>
    </submittedName>
</protein>
<reference evidence="1 2" key="1">
    <citation type="submission" date="2019-02" db="EMBL/GenBank/DDBJ databases">
        <authorList>
            <person name="Lehtovirta-Morley E L."/>
        </authorList>
    </citation>
    <scope>NUCLEOTIDE SEQUENCE [LARGE SCALE GENOMIC DNA]</scope>
    <source>
        <strain evidence="1">NFRAN1</strain>
    </source>
</reference>
<evidence type="ECO:0000313" key="1">
    <source>
        <dbReference type="EMBL" id="VFJ15100.1"/>
    </source>
</evidence>
<dbReference type="AlphaFoldDB" id="A0A484IG11"/>
<sequence>MNHYLIKLIHLNKLASKSKPKNNFKSQNTKVYGINFEKTIKQVMVERVKFWKKDFARH</sequence>
<dbReference type="EMBL" id="LR216287">
    <property type="protein sequence ID" value="VFJ15100.1"/>
    <property type="molecule type" value="Genomic_DNA"/>
</dbReference>
<evidence type="ECO:0000313" key="2">
    <source>
        <dbReference type="Proteomes" id="UP000294299"/>
    </source>
</evidence>
<dbReference type="Proteomes" id="UP000294299">
    <property type="component" value="Chromosome NFRAN"/>
</dbReference>
<keyword evidence="2" id="KW-1185">Reference proteome</keyword>
<dbReference type="KEGG" id="nfn:NFRAN_2777"/>